<dbReference type="SUPFAM" id="SSF82714">
    <property type="entry name" value="Multidrug efflux transporter AcrB TolC docking domain, DN and DC subdomains"/>
    <property type="match status" value="2"/>
</dbReference>
<name>A0A0M2PVV1_PROHO</name>
<feature type="transmembrane region" description="Helical" evidence="2">
    <location>
        <begin position="984"/>
        <end position="1010"/>
    </location>
</feature>
<keyword evidence="2" id="KW-1133">Transmembrane helix</keyword>
<dbReference type="InterPro" id="IPR001036">
    <property type="entry name" value="Acrflvin-R"/>
</dbReference>
<keyword evidence="4" id="KW-1185">Reference proteome</keyword>
<dbReference type="Gene3D" id="3.30.70.1440">
    <property type="entry name" value="Multidrug efflux transporter AcrB pore domain"/>
    <property type="match status" value="1"/>
</dbReference>
<evidence type="ECO:0000313" key="3">
    <source>
        <dbReference type="EMBL" id="KKI99222.1"/>
    </source>
</evidence>
<dbReference type="Gene3D" id="1.20.1640.10">
    <property type="entry name" value="Multidrug efflux transporter AcrB transmembrane domain"/>
    <property type="match status" value="2"/>
</dbReference>
<organism evidence="3 4">
    <name type="scientific">Prochlorothrix hollandica PCC 9006 = CALU 1027</name>
    <dbReference type="NCBI Taxonomy" id="317619"/>
    <lineage>
        <taxon>Bacteria</taxon>
        <taxon>Bacillati</taxon>
        <taxon>Cyanobacteriota</taxon>
        <taxon>Cyanophyceae</taxon>
        <taxon>Prochlorotrichales</taxon>
        <taxon>Prochlorotrichaceae</taxon>
        <taxon>Prochlorothrix</taxon>
    </lineage>
</organism>
<feature type="transmembrane region" description="Helical" evidence="2">
    <location>
        <begin position="881"/>
        <end position="901"/>
    </location>
</feature>
<dbReference type="OrthoDB" id="9791035at2"/>
<dbReference type="Gene3D" id="3.30.70.1320">
    <property type="entry name" value="Multidrug efflux transporter AcrB pore domain like"/>
    <property type="match status" value="1"/>
</dbReference>
<comment type="caution">
    <text evidence="3">The sequence shown here is derived from an EMBL/GenBank/DDBJ whole genome shotgun (WGS) entry which is preliminary data.</text>
</comment>
<feature type="transmembrane region" description="Helical" evidence="2">
    <location>
        <begin position="12"/>
        <end position="29"/>
    </location>
</feature>
<feature type="transmembrane region" description="Helical" evidence="2">
    <location>
        <begin position="907"/>
        <end position="932"/>
    </location>
</feature>
<feature type="transmembrane region" description="Helical" evidence="2">
    <location>
        <begin position="396"/>
        <end position="417"/>
    </location>
</feature>
<dbReference type="Proteomes" id="UP000034681">
    <property type="component" value="Unassembled WGS sequence"/>
</dbReference>
<dbReference type="eggNOG" id="COG0841">
    <property type="taxonomic scope" value="Bacteria"/>
</dbReference>
<feature type="transmembrane region" description="Helical" evidence="2">
    <location>
        <begin position="855"/>
        <end position="874"/>
    </location>
</feature>
<sequence length="1049" mass="110924">MHLSTFSVRNPVPILVGFLILLLGGWFSFGQMGIDDTPNIDVPVVSVTVTQPGAGPTELETQVTKKVEDVVASLDNVDELTSTVRDGISTTTIAFILGTDTDRATNDVRNAVAQIRQTLPQDANEPVVQRLAFAGGAVMSYVVKSDQRSLADLTNLVDRDIGRALLSVKGVAQVQRLGGIDREVRVDLNPDRLLALGITATQVNDQIRAANVDLPAGSAQVASRDRNLRTLGSADTVAQLASLPIVLPQGSTVPLSTLGRVTDDHRDLEQIARFSDGSTASQAPPAVVAFSVFRSTGTSVVTVEEGVRAAVETLNSTLPPDLDLSLIFTQADDPRESYQATIDSLVMGSILTVLVVSLFLRDWRPTLVTATALPLSIIPTFLVMRGLDYTLNGMTLLALALAMGNLVDDAICMVENIDRHLAMGKAPFRAAIDGAREIGLAVVATTATVVGIFTPVAFMGGIPGQFFQPFGFTVSIATLFSTLVAVTITPLMAARLLRSPTLTLGAESLQSPPDRPQLYRWALTWALRHRVISLTLAVLLFWGSLQLLPLIPKGLFGGSDQGLSQMSIELPPGSTLEQTDRISQQVTQQLLANPNVLSVFSEVGERGGEPNKANLTVNLVPKADRAESLWEFEASMRPGFQGIPGARISFISQGAGGGNKDLSIVLRSDNPIALAQSAAELEAAMAAMAGVVDVSSSASLVQPEILIRPNVQRAADLGVSVQSIARTLSLAAIGDGDADLAKFDLADRQIPIRVQVDPDRRNDLDTLKNLQIPSQTGALVPLMAVADVGLGSGPAEINRSDRERQVSIGANLDGVALGDAYAQVQALPIMQNLPAGVSEQPDGDTEIMRDIFSRFAGALGSGVLCIYVILVLLYNSFLTPLAILVALPLSIGGALLALMITQTELGLFALIGIVMLMGLVTKNAILLVDCALANQAAGMPQFRAVIESGVSRLRPILMTTFSTMAGMLPIALGLGAGGEVRSPMAIAVIGGFTTSTLLTLVVVPVLFTYIDSFQYRLLHGFQGRPTGDRPGALPPTATPEPEAKTPVAF</sequence>
<protein>
    <submittedName>
        <fullName evidence="3">ABC transporter permease</fullName>
    </submittedName>
</protein>
<evidence type="ECO:0000313" key="4">
    <source>
        <dbReference type="Proteomes" id="UP000034681"/>
    </source>
</evidence>
<feature type="transmembrane region" description="Helical" evidence="2">
    <location>
        <begin position="470"/>
        <end position="493"/>
    </location>
</feature>
<dbReference type="PANTHER" id="PTHR32063">
    <property type="match status" value="1"/>
</dbReference>
<dbReference type="PANTHER" id="PTHR32063:SF77">
    <property type="entry name" value="ACR FAMILY TRANSPORT PROTEIN"/>
    <property type="match status" value="1"/>
</dbReference>
<evidence type="ECO:0000256" key="2">
    <source>
        <dbReference type="SAM" id="Phobius"/>
    </source>
</evidence>
<accession>A0A0M2PVV1</accession>
<dbReference type="Gene3D" id="3.30.70.1430">
    <property type="entry name" value="Multidrug efflux transporter AcrB pore domain"/>
    <property type="match status" value="2"/>
</dbReference>
<feature type="transmembrane region" description="Helical" evidence="2">
    <location>
        <begin position="340"/>
        <end position="360"/>
    </location>
</feature>
<evidence type="ECO:0000256" key="1">
    <source>
        <dbReference type="SAM" id="MobiDB-lite"/>
    </source>
</evidence>
<feature type="region of interest" description="Disordered" evidence="1">
    <location>
        <begin position="1026"/>
        <end position="1049"/>
    </location>
</feature>
<feature type="transmembrane region" description="Helical" evidence="2">
    <location>
        <begin position="367"/>
        <end position="384"/>
    </location>
</feature>
<gene>
    <name evidence="3" type="ORF">PROH_15870</name>
</gene>
<dbReference type="RefSeq" id="WP_017712730.1">
    <property type="nucleotide sequence ID" value="NZ_KB235937.1"/>
</dbReference>
<keyword evidence="2" id="KW-0812">Transmembrane</keyword>
<dbReference type="GO" id="GO:0042910">
    <property type="term" value="F:xenobiotic transmembrane transporter activity"/>
    <property type="evidence" value="ECO:0007669"/>
    <property type="project" value="TreeGrafter"/>
</dbReference>
<dbReference type="EMBL" id="AJTX02000006">
    <property type="protein sequence ID" value="KKI99222.1"/>
    <property type="molecule type" value="Genomic_DNA"/>
</dbReference>
<feature type="transmembrane region" description="Helical" evidence="2">
    <location>
        <begin position="438"/>
        <end position="458"/>
    </location>
</feature>
<feature type="transmembrane region" description="Helical" evidence="2">
    <location>
        <begin position="953"/>
        <end position="972"/>
    </location>
</feature>
<dbReference type="PRINTS" id="PR00702">
    <property type="entry name" value="ACRIFLAVINRP"/>
</dbReference>
<reference evidence="3" key="1">
    <citation type="submission" date="2012-04" db="EMBL/GenBank/DDBJ databases">
        <authorList>
            <person name="Borisov I.G."/>
            <person name="Ivanikova N.V."/>
            <person name="Pinevich A.V."/>
        </authorList>
    </citation>
    <scope>NUCLEOTIDE SEQUENCE [LARGE SCALE GENOMIC DNA]</scope>
    <source>
        <strain evidence="3">CALU 1027</strain>
    </source>
</reference>
<dbReference type="Gene3D" id="3.30.2090.10">
    <property type="entry name" value="Multidrug efflux transporter AcrB TolC docking domain, DN and DC subdomains"/>
    <property type="match status" value="2"/>
</dbReference>
<dbReference type="GO" id="GO:0005886">
    <property type="term" value="C:plasma membrane"/>
    <property type="evidence" value="ECO:0007669"/>
    <property type="project" value="TreeGrafter"/>
</dbReference>
<keyword evidence="2" id="KW-0472">Membrane</keyword>
<proteinExistence type="predicted"/>
<dbReference type="AlphaFoldDB" id="A0A0M2PVV1"/>
<dbReference type="Pfam" id="PF00873">
    <property type="entry name" value="ACR_tran"/>
    <property type="match status" value="1"/>
</dbReference>
<dbReference type="STRING" id="317619.GCA_000332315_02344"/>
<dbReference type="InterPro" id="IPR027463">
    <property type="entry name" value="AcrB_DN_DC_subdom"/>
</dbReference>
<dbReference type="SUPFAM" id="SSF82693">
    <property type="entry name" value="Multidrug efflux transporter AcrB pore domain, PN1, PN2, PC1 and PC2 subdomains"/>
    <property type="match status" value="3"/>
</dbReference>
<dbReference type="SUPFAM" id="SSF82866">
    <property type="entry name" value="Multidrug efflux transporter AcrB transmembrane domain"/>
    <property type="match status" value="2"/>
</dbReference>